<feature type="compositionally biased region" description="Low complexity" evidence="5">
    <location>
        <begin position="540"/>
        <end position="550"/>
    </location>
</feature>
<dbReference type="InterPro" id="IPR027477">
    <property type="entry name" value="Succ_DH/fumarate_Rdtase_cat_sf"/>
</dbReference>
<evidence type="ECO:0000313" key="8">
    <source>
        <dbReference type="Proteomes" id="UP000198702"/>
    </source>
</evidence>
<reference evidence="7 8" key="1">
    <citation type="submission" date="2016-10" db="EMBL/GenBank/DDBJ databases">
        <authorList>
            <person name="Varghese N."/>
            <person name="Submissions S."/>
        </authorList>
    </citation>
    <scope>NUCLEOTIDE SEQUENCE [LARGE SCALE GENOMIC DNA]</scope>
    <source>
        <strain evidence="7 8">UNC380MFSha3.1</strain>
    </source>
</reference>
<dbReference type="Gene3D" id="3.50.50.60">
    <property type="entry name" value="FAD/NAD(P)-binding domain"/>
    <property type="match status" value="2"/>
</dbReference>
<proteinExistence type="predicted"/>
<evidence type="ECO:0000256" key="5">
    <source>
        <dbReference type="SAM" id="MobiDB-lite"/>
    </source>
</evidence>
<feature type="region of interest" description="Disordered" evidence="5">
    <location>
        <begin position="538"/>
        <end position="570"/>
    </location>
</feature>
<dbReference type="InterPro" id="IPR036188">
    <property type="entry name" value="FAD/NAD-bd_sf"/>
</dbReference>
<name>A0A7Z7GEW6_9MICO</name>
<protein>
    <submittedName>
        <fullName evidence="7">Succinate dehydrogenase/fumarate reductase, flavoprotein subunit</fullName>
    </submittedName>
</protein>
<evidence type="ECO:0000313" key="7">
    <source>
        <dbReference type="EMBL" id="SFI61048.1"/>
    </source>
</evidence>
<dbReference type="InterPro" id="IPR003953">
    <property type="entry name" value="FAD-dep_OxRdtase_2_FAD-bd"/>
</dbReference>
<comment type="cofactor">
    <cofactor evidence="1">
        <name>FAD</name>
        <dbReference type="ChEBI" id="CHEBI:57692"/>
    </cofactor>
</comment>
<evidence type="ECO:0000256" key="1">
    <source>
        <dbReference type="ARBA" id="ARBA00001974"/>
    </source>
</evidence>
<evidence type="ECO:0000256" key="3">
    <source>
        <dbReference type="ARBA" id="ARBA00022827"/>
    </source>
</evidence>
<feature type="domain" description="FAD-dependent oxidoreductase 2 FAD-binding" evidence="6">
    <location>
        <begin position="8"/>
        <end position="522"/>
    </location>
</feature>
<organism evidence="7 8">
    <name type="scientific">Microbacterium saccharophilum</name>
    <dbReference type="NCBI Taxonomy" id="1213358"/>
    <lineage>
        <taxon>Bacteria</taxon>
        <taxon>Bacillati</taxon>
        <taxon>Actinomycetota</taxon>
        <taxon>Actinomycetes</taxon>
        <taxon>Micrococcales</taxon>
        <taxon>Microbacteriaceae</taxon>
        <taxon>Microbacterium</taxon>
    </lineage>
</organism>
<accession>A0A7Z7GEW6</accession>
<dbReference type="AlphaFoldDB" id="A0A7Z7GEW6"/>
<dbReference type="Pfam" id="PF00890">
    <property type="entry name" value="FAD_binding_2"/>
    <property type="match status" value="1"/>
</dbReference>
<evidence type="ECO:0000256" key="4">
    <source>
        <dbReference type="ARBA" id="ARBA00023002"/>
    </source>
</evidence>
<comment type="caution">
    <text evidence="7">The sequence shown here is derived from an EMBL/GenBank/DDBJ whole genome shotgun (WGS) entry which is preliminary data.</text>
</comment>
<dbReference type="GO" id="GO:0008202">
    <property type="term" value="P:steroid metabolic process"/>
    <property type="evidence" value="ECO:0007669"/>
    <property type="project" value="UniProtKB-ARBA"/>
</dbReference>
<dbReference type="SUPFAM" id="SSF51905">
    <property type="entry name" value="FAD/NAD(P)-binding domain"/>
    <property type="match status" value="1"/>
</dbReference>
<dbReference type="RefSeq" id="WP_081782772.1">
    <property type="nucleotide sequence ID" value="NZ_FOQZ01000003.1"/>
</dbReference>
<evidence type="ECO:0000259" key="6">
    <source>
        <dbReference type="Pfam" id="PF00890"/>
    </source>
</evidence>
<sequence length="570" mass="60930">MTDTLTYDVVVLGTGAAGLTAALSASAHGASVGIFEKAPTVGGTTAVSGGVVWLPLHDKPDAHGPLTREDAVRYLSSLSLGLMDDELISTFVDEGQPMVDFVEANSPVRFDVADGFPDYYPEKPGGRPHGGRSLNPRPFAFAELGAWANKVTAFPVDSMTFGFDVETQQRLRLQTSERVVEELAAVDGRFMGAGLIGGLLRALLDRGITPHLDSPADELIVTDGRVGGVLVEQHGARISVTARKGVVIATGGFEWNDHFVKTFLRGPMNGAVSPPFNTGDGLRMAMSAGADLGTMGDAWWVPIIQVPDDEFLGRKRSRSIRLERTRPRSIMVNVRGERFANEAMNYNSLGTAFHEFDLTEFAYRNIPAWLVIDDVHLRRYGFLGVPPGGEPLDWFNASDSLDELAQRAGIRLSTLKSTVQRWNTNVAEGRDPDFHRGESVHDGWWGDWAGETPAARTLGPIDTPPFYAVPVTVGALGTKGGPRTDPNGKVLHVDGHPIEGLYAAGNAMAGVTALAYGGAGGTIGPAMVFGFLAGRDAARTRTASRSEPAAQSTDRDPEESGRPAKTITKG</sequence>
<feature type="compositionally biased region" description="Basic and acidic residues" evidence="5">
    <location>
        <begin position="553"/>
        <end position="562"/>
    </location>
</feature>
<evidence type="ECO:0000256" key="2">
    <source>
        <dbReference type="ARBA" id="ARBA00022630"/>
    </source>
</evidence>
<dbReference type="EMBL" id="FOQZ01000003">
    <property type="protein sequence ID" value="SFI61048.1"/>
    <property type="molecule type" value="Genomic_DNA"/>
</dbReference>
<dbReference type="InterPro" id="IPR050315">
    <property type="entry name" value="FAD-oxidoreductase_2"/>
</dbReference>
<dbReference type="PANTHER" id="PTHR43400">
    <property type="entry name" value="FUMARATE REDUCTASE"/>
    <property type="match status" value="1"/>
</dbReference>
<gene>
    <name evidence="7" type="ORF">SAMN04487751_2375</name>
</gene>
<dbReference type="Proteomes" id="UP000198702">
    <property type="component" value="Unassembled WGS sequence"/>
</dbReference>
<dbReference type="PANTHER" id="PTHR43400:SF10">
    <property type="entry name" value="3-OXOSTEROID 1-DEHYDROGENASE"/>
    <property type="match status" value="1"/>
</dbReference>
<dbReference type="SUPFAM" id="SSF56425">
    <property type="entry name" value="Succinate dehydrogenase/fumarate reductase flavoprotein, catalytic domain"/>
    <property type="match status" value="1"/>
</dbReference>
<keyword evidence="3" id="KW-0274">FAD</keyword>
<dbReference type="GO" id="GO:0033765">
    <property type="term" value="F:steroid dehydrogenase activity, acting on the CH-CH group of donors"/>
    <property type="evidence" value="ECO:0007669"/>
    <property type="project" value="UniProtKB-ARBA"/>
</dbReference>
<keyword evidence="4" id="KW-0560">Oxidoreductase</keyword>
<keyword evidence="2" id="KW-0285">Flavoprotein</keyword>